<accession>A0A382GQN3</accession>
<proteinExistence type="predicted"/>
<organism evidence="1">
    <name type="scientific">marine metagenome</name>
    <dbReference type="NCBI Taxonomy" id="408172"/>
    <lineage>
        <taxon>unclassified sequences</taxon>
        <taxon>metagenomes</taxon>
        <taxon>ecological metagenomes</taxon>
    </lineage>
</organism>
<evidence type="ECO:0000313" key="1">
    <source>
        <dbReference type="EMBL" id="SVB76957.1"/>
    </source>
</evidence>
<sequence length="44" mass="5295">MKNFFSIWIFFLAVFISPIKSSETYRVDHLEPPFWWAGMAENKL</sequence>
<dbReference type="EMBL" id="UINC01056664">
    <property type="protein sequence ID" value="SVB76957.1"/>
    <property type="molecule type" value="Genomic_DNA"/>
</dbReference>
<name>A0A382GQN3_9ZZZZ</name>
<gene>
    <name evidence="1" type="ORF">METZ01_LOCUS229811</name>
</gene>
<feature type="non-terminal residue" evidence="1">
    <location>
        <position position="44"/>
    </location>
</feature>
<protein>
    <recommendedName>
        <fullName evidence="2">Cyclomaltodextrinase N-terminal domain-containing protein</fullName>
    </recommendedName>
</protein>
<evidence type="ECO:0008006" key="2">
    <source>
        <dbReference type="Google" id="ProtNLM"/>
    </source>
</evidence>
<reference evidence="1" key="1">
    <citation type="submission" date="2018-05" db="EMBL/GenBank/DDBJ databases">
        <authorList>
            <person name="Lanie J.A."/>
            <person name="Ng W.-L."/>
            <person name="Kazmierczak K.M."/>
            <person name="Andrzejewski T.M."/>
            <person name="Davidsen T.M."/>
            <person name="Wayne K.J."/>
            <person name="Tettelin H."/>
            <person name="Glass J.I."/>
            <person name="Rusch D."/>
            <person name="Podicherti R."/>
            <person name="Tsui H.-C.T."/>
            <person name="Winkler M.E."/>
        </authorList>
    </citation>
    <scope>NUCLEOTIDE SEQUENCE</scope>
</reference>
<dbReference type="AlphaFoldDB" id="A0A382GQN3"/>